<keyword evidence="1" id="KW-0472">Membrane</keyword>
<feature type="transmembrane region" description="Helical" evidence="1">
    <location>
        <begin position="99"/>
        <end position="124"/>
    </location>
</feature>
<name>A0ABP8R3A5_9SPHI</name>
<protein>
    <recommendedName>
        <fullName evidence="4">Transmembrane protein (PGPGW)</fullName>
    </recommendedName>
</protein>
<comment type="caution">
    <text evidence="2">The sequence shown here is derived from an EMBL/GenBank/DDBJ whole genome shotgun (WGS) entry which is preliminary data.</text>
</comment>
<keyword evidence="1" id="KW-1133">Transmembrane helix</keyword>
<dbReference type="Pfam" id="PF03729">
    <property type="entry name" value="DUF308"/>
    <property type="match status" value="1"/>
</dbReference>
<feature type="transmembrane region" description="Helical" evidence="1">
    <location>
        <begin position="16"/>
        <end position="36"/>
    </location>
</feature>
<dbReference type="EMBL" id="BAABGR010000019">
    <property type="protein sequence ID" value="GAA4516979.1"/>
    <property type="molecule type" value="Genomic_DNA"/>
</dbReference>
<evidence type="ECO:0008006" key="4">
    <source>
        <dbReference type="Google" id="ProtNLM"/>
    </source>
</evidence>
<evidence type="ECO:0000256" key="1">
    <source>
        <dbReference type="SAM" id="Phobius"/>
    </source>
</evidence>
<evidence type="ECO:0000313" key="2">
    <source>
        <dbReference type="EMBL" id="GAA4516979.1"/>
    </source>
</evidence>
<keyword evidence="1" id="KW-0812">Transmembrane</keyword>
<organism evidence="2 3">
    <name type="scientific">Sphingobacterium thermophilum</name>
    <dbReference type="NCBI Taxonomy" id="768534"/>
    <lineage>
        <taxon>Bacteria</taxon>
        <taxon>Pseudomonadati</taxon>
        <taxon>Bacteroidota</taxon>
        <taxon>Sphingobacteriia</taxon>
        <taxon>Sphingobacteriales</taxon>
        <taxon>Sphingobacteriaceae</taxon>
        <taxon>Sphingobacterium</taxon>
    </lineage>
</organism>
<accession>A0ABP8R3A5</accession>
<dbReference type="PANTHER" id="PTHR34989:SF1">
    <property type="entry name" value="PROTEIN HDED"/>
    <property type="match status" value="1"/>
</dbReference>
<proteinExistence type="predicted"/>
<sequence>MEIFFSLQNRRYLEEWGWYLTGGLFSVLIGLILVAYPALSATLLPLVLGTAILVRSIQGLGFSFDLKSYGLKQWWHLGVLSIMGIVLSILVILNPLATGISLAMLLAFSFVVAGISAIVLSIQLKKLHSLPKRLSKELKEKIEDLREEYYEYIHKA</sequence>
<keyword evidence="3" id="KW-1185">Reference proteome</keyword>
<dbReference type="InterPro" id="IPR052712">
    <property type="entry name" value="Acid_resist_chaperone_HdeD"/>
</dbReference>
<gene>
    <name evidence="2" type="ORF">GCM10023173_16960</name>
</gene>
<evidence type="ECO:0000313" key="3">
    <source>
        <dbReference type="Proteomes" id="UP001500394"/>
    </source>
</evidence>
<dbReference type="InterPro" id="IPR005325">
    <property type="entry name" value="DUF308_memb"/>
</dbReference>
<dbReference type="Proteomes" id="UP001500394">
    <property type="component" value="Unassembled WGS sequence"/>
</dbReference>
<feature type="transmembrane region" description="Helical" evidence="1">
    <location>
        <begin position="74"/>
        <end position="93"/>
    </location>
</feature>
<dbReference type="PANTHER" id="PTHR34989">
    <property type="entry name" value="PROTEIN HDED"/>
    <property type="match status" value="1"/>
</dbReference>
<reference evidence="3" key="1">
    <citation type="journal article" date="2019" name="Int. J. Syst. Evol. Microbiol.">
        <title>The Global Catalogue of Microorganisms (GCM) 10K type strain sequencing project: providing services to taxonomists for standard genome sequencing and annotation.</title>
        <authorList>
            <consortium name="The Broad Institute Genomics Platform"/>
            <consortium name="The Broad Institute Genome Sequencing Center for Infectious Disease"/>
            <person name="Wu L."/>
            <person name="Ma J."/>
        </authorList>
    </citation>
    <scope>NUCLEOTIDE SEQUENCE [LARGE SCALE GENOMIC DNA]</scope>
    <source>
        <strain evidence="3">JCM 17858</strain>
    </source>
</reference>